<reference evidence="6 7" key="1">
    <citation type="journal article" date="2020" name="ISME J.">
        <title>Uncovering the hidden diversity of litter-decomposition mechanisms in mushroom-forming fungi.</title>
        <authorList>
            <person name="Floudas D."/>
            <person name="Bentzer J."/>
            <person name="Ahren D."/>
            <person name="Johansson T."/>
            <person name="Persson P."/>
            <person name="Tunlid A."/>
        </authorList>
    </citation>
    <scope>NUCLEOTIDE SEQUENCE [LARGE SCALE GENOMIC DNA]</scope>
    <source>
        <strain evidence="6 7">CBS 661.87</strain>
    </source>
</reference>
<dbReference type="InterPro" id="IPR000651">
    <property type="entry name" value="Ras-like_Gua-exchang_fac_N"/>
</dbReference>
<dbReference type="CDD" id="cd06224">
    <property type="entry name" value="REM"/>
    <property type="match status" value="1"/>
</dbReference>
<feature type="region of interest" description="Disordered" evidence="3">
    <location>
        <begin position="672"/>
        <end position="701"/>
    </location>
</feature>
<evidence type="ECO:0000256" key="1">
    <source>
        <dbReference type="ARBA" id="ARBA00022658"/>
    </source>
</evidence>
<dbReference type="SUPFAM" id="SSF48366">
    <property type="entry name" value="Ras GEF"/>
    <property type="match status" value="1"/>
</dbReference>
<dbReference type="GO" id="GO:0007265">
    <property type="term" value="P:Ras protein signal transduction"/>
    <property type="evidence" value="ECO:0007669"/>
    <property type="project" value="TreeGrafter"/>
</dbReference>
<feature type="compositionally biased region" description="Polar residues" evidence="3">
    <location>
        <begin position="400"/>
        <end position="412"/>
    </location>
</feature>
<feature type="region of interest" description="Disordered" evidence="3">
    <location>
        <begin position="777"/>
        <end position="797"/>
    </location>
</feature>
<feature type="compositionally biased region" description="Low complexity" evidence="3">
    <location>
        <begin position="1175"/>
        <end position="1186"/>
    </location>
</feature>
<evidence type="ECO:0000259" key="5">
    <source>
        <dbReference type="PROSITE" id="PS50212"/>
    </source>
</evidence>
<dbReference type="EMBL" id="JAACJP010000030">
    <property type="protein sequence ID" value="KAF5376065.1"/>
    <property type="molecule type" value="Genomic_DNA"/>
</dbReference>
<dbReference type="InterPro" id="IPR036964">
    <property type="entry name" value="RASGEF_cat_dom_sf"/>
</dbReference>
<feature type="region of interest" description="Disordered" evidence="3">
    <location>
        <begin position="1459"/>
        <end position="1482"/>
    </location>
</feature>
<dbReference type="Proteomes" id="UP000565441">
    <property type="component" value="Unassembled WGS sequence"/>
</dbReference>
<comment type="caution">
    <text evidence="6">The sequence shown here is derived from an EMBL/GenBank/DDBJ whole genome shotgun (WGS) entry which is preliminary data.</text>
</comment>
<proteinExistence type="predicted"/>
<sequence>MSDIPPIVRSDDDDPERLDTSLASKPPSPTMTRDDSADPLIEVQPSDSSPAPSANLMLPIPTLLTNVSRTSFVLSDVIGDASGADFASPDLATAAISIAADGSFVETPSGPAARELKRYWDQQIGVGKSVRSPYAITAFVNQHGKQMFRVGRRELSAPAANAAEIEERITQSSTPSEPSNSPRAKRRSRMSMHAFPSMFKNGSISSGSRSQVAQASAPRKLRKTRSIPDMVSSANDASSSQGAGVTTGRGHSRSVTGADVSPFSTVVRNPNTGDLFGEVMDWQPPPSTSASISTYSTTSASDEIHDHFKSPAIIAYPFGHGVTYDSPSRKSSTAEHLLPTSLPRLLREVQSFESGLTARQFDSPKRPGKESSLGTESYLDDSDSGRPPSALRVHALPLTPDQSNDQTPTSATPEPRPSPALEPTLLSRYSSDVFDVLQTYRGLPLLEKLSSDSEETTVIKLSLSADESAAPRDDPRFVIWGEIQPEREYDDHASVSHESVTDLSVHSSSFSKRRASRVKPPPLPPPSTSTHVSAGEPQKVLIAATIERWIAQLTSDLNYDELLDFFLTYRSYVPAVDLCHLLIARFHWALQHSASPRDERVRRIVRVRTFVAIRYWLLTFFTVDFLPNRELRLLVAEWLNALIRDPILKVHSDGLGIVRKLIKVTKECKQAHTRSPATAKSSKTRPSSAKLPPPPNKKSHVLGEKFAAATSKPTIEDEDSDVDLDFLADEGAAPPESPRDIALANAHLSAAHVGAGGLSPGARPTSIPFSSFSILQRTDHAPGPSAEAEHPVPYVPAPPPIPIHHSALSRAFVKTIGRLGRWKRVLNSNSRSAARASIGVCADVSAFDLEMTGSRDLLAGSGGGVERLLKAVGPPPVTVDVPVPASAPVPVPVPVPVPAEPQRSPEPHAKIEQTVPPTSSEPPTSKSPIEPPPEYAPPEVPPGIDDSITPEIDIEQDDPAVSIRSTTSTDSFGEVLTTGPTFPSLARSQWQAFDIVSIDDLDLSDTSSDNHDAGPSAPPGLRRLPRKLPLRRDFEFVRRSDTVSSMGLTSRDSVTSNTSSRASSASAIALGGNVAQWQLNALKDSLSDDEETGDVEDALRRLEGQINPKKQQEKASKVDGWVRTIQERMAAGDYQDEQPLFSDDESDEEEYETRGPEREQSSAIFDHDSASVHQPPAIAEPEGAGEASDEGGLDHLVHTPVPTQIAHIIPAAPSGPGSPTRSTDAKPAPEDAVPIEILQSRVPTNTRPSTSSSSNRVSLSRFAANPEAPRVHRSFILNHRVADLAEHFAMIDRELFMGVKFEELVMDDWMNCQEVDVLDWAQYLKDRARWKAEHRYPDKTGALGAVRARFNLMANFTISEIVLTQPHERPMLVARFIRIAWKSYRMCNFSTLVAIITGLSNDWVTKAMKRPGWSRVGIWENRMFKDLKLFTTNVDDFKYIRQTVASIVEAKPLDASSHAASVVSGGGTDTQSGKGKAGAERPTVPSACNPFIGVYLSQLQRHSRLPDLIDPTAPDEAVGINPNTSNFDAPAHPEVFSALTPLPPSMNLEPLINVHKQRRKAGVIKSLVAGQHFASRVQFDVDKKLFQRCLRLRGLNAETLRRVLSLYPE</sequence>
<feature type="region of interest" description="Disordered" evidence="3">
    <location>
        <begin position="1129"/>
        <end position="1261"/>
    </location>
</feature>
<feature type="compositionally biased region" description="Polar residues" evidence="3">
    <location>
        <begin position="170"/>
        <end position="182"/>
    </location>
</feature>
<keyword evidence="1 2" id="KW-0344">Guanine-nucleotide releasing factor</keyword>
<evidence type="ECO:0008006" key="8">
    <source>
        <dbReference type="Google" id="ProtNLM"/>
    </source>
</evidence>
<feature type="region of interest" description="Disordered" evidence="3">
    <location>
        <begin position="1"/>
        <end position="54"/>
    </location>
</feature>
<feature type="region of interest" description="Disordered" evidence="3">
    <location>
        <begin position="896"/>
        <end position="950"/>
    </location>
</feature>
<dbReference type="PANTHER" id="PTHR23113">
    <property type="entry name" value="GUANINE NUCLEOTIDE EXCHANGE FACTOR"/>
    <property type="match status" value="1"/>
</dbReference>
<feature type="compositionally biased region" description="Acidic residues" evidence="3">
    <location>
        <begin position="1142"/>
        <end position="1151"/>
    </location>
</feature>
<feature type="region of interest" description="Disordered" evidence="3">
    <location>
        <begin position="356"/>
        <end position="423"/>
    </location>
</feature>
<evidence type="ECO:0000313" key="6">
    <source>
        <dbReference type="EMBL" id="KAF5376065.1"/>
    </source>
</evidence>
<feature type="compositionally biased region" description="Polar residues" evidence="3">
    <location>
        <begin position="200"/>
        <end position="214"/>
    </location>
</feature>
<gene>
    <name evidence="6" type="ORF">D9615_007684</name>
</gene>
<dbReference type="GO" id="GO:0005085">
    <property type="term" value="F:guanyl-nucleotide exchange factor activity"/>
    <property type="evidence" value="ECO:0007669"/>
    <property type="project" value="UniProtKB-KW"/>
</dbReference>
<feature type="region of interest" description="Disordered" evidence="3">
    <location>
        <begin position="165"/>
        <end position="266"/>
    </location>
</feature>
<dbReference type="OrthoDB" id="10254377at2759"/>
<evidence type="ECO:0000259" key="4">
    <source>
        <dbReference type="PROSITE" id="PS50009"/>
    </source>
</evidence>
<feature type="compositionally biased region" description="Low complexity" evidence="3">
    <location>
        <begin position="914"/>
        <end position="928"/>
    </location>
</feature>
<feature type="compositionally biased region" description="Pro residues" evidence="3">
    <location>
        <begin position="929"/>
        <end position="941"/>
    </location>
</feature>
<keyword evidence="7" id="KW-1185">Reference proteome</keyword>
<dbReference type="Gene3D" id="1.10.840.10">
    <property type="entry name" value="Ras guanine-nucleotide exchange factors catalytic domain"/>
    <property type="match status" value="1"/>
</dbReference>
<feature type="compositionally biased region" description="Polar residues" evidence="3">
    <location>
        <begin position="673"/>
        <end position="687"/>
    </location>
</feature>
<dbReference type="SMART" id="SM00229">
    <property type="entry name" value="RasGEFN"/>
    <property type="match status" value="1"/>
</dbReference>
<protein>
    <recommendedName>
        <fullName evidence="8">Ras GEF</fullName>
    </recommendedName>
</protein>
<feature type="compositionally biased region" description="Polar residues" evidence="3">
    <location>
        <begin position="232"/>
        <end position="244"/>
    </location>
</feature>
<dbReference type="PANTHER" id="PTHR23113:SF363">
    <property type="entry name" value="PROTEIN SON OF SEVENLESS"/>
    <property type="match status" value="1"/>
</dbReference>
<evidence type="ECO:0000256" key="3">
    <source>
        <dbReference type="SAM" id="MobiDB-lite"/>
    </source>
</evidence>
<dbReference type="PROSITE" id="PS50009">
    <property type="entry name" value="RASGEF_CAT"/>
    <property type="match status" value="1"/>
</dbReference>
<dbReference type="SMART" id="SM00147">
    <property type="entry name" value="RasGEF"/>
    <property type="match status" value="1"/>
</dbReference>
<evidence type="ECO:0000313" key="7">
    <source>
        <dbReference type="Proteomes" id="UP000565441"/>
    </source>
</evidence>
<dbReference type="Gene3D" id="1.20.870.10">
    <property type="entry name" value="Son of sevenless (SoS) protein Chain: S domain 1"/>
    <property type="match status" value="1"/>
</dbReference>
<feature type="compositionally biased region" description="Basic and acidic residues" evidence="3">
    <location>
        <begin position="1152"/>
        <end position="1170"/>
    </location>
</feature>
<organism evidence="6 7">
    <name type="scientific">Tricholomella constricta</name>
    <dbReference type="NCBI Taxonomy" id="117010"/>
    <lineage>
        <taxon>Eukaryota</taxon>
        <taxon>Fungi</taxon>
        <taxon>Dikarya</taxon>
        <taxon>Basidiomycota</taxon>
        <taxon>Agaricomycotina</taxon>
        <taxon>Agaricomycetes</taxon>
        <taxon>Agaricomycetidae</taxon>
        <taxon>Agaricales</taxon>
        <taxon>Tricholomatineae</taxon>
        <taxon>Lyophyllaceae</taxon>
        <taxon>Tricholomella</taxon>
    </lineage>
</organism>
<feature type="region of interest" description="Disordered" evidence="3">
    <location>
        <begin position="1005"/>
        <end position="1025"/>
    </location>
</feature>
<dbReference type="InterPro" id="IPR023578">
    <property type="entry name" value="Ras_GEF_dom_sf"/>
</dbReference>
<dbReference type="InterPro" id="IPR001895">
    <property type="entry name" value="RASGEF_cat_dom"/>
</dbReference>
<feature type="domain" description="Ras-GEF" evidence="4">
    <location>
        <begin position="1280"/>
        <end position="1609"/>
    </location>
</feature>
<feature type="region of interest" description="Disordered" evidence="3">
    <location>
        <begin position="507"/>
        <end position="534"/>
    </location>
</feature>
<dbReference type="PROSITE" id="PS50212">
    <property type="entry name" value="RASGEF_NTER"/>
    <property type="match status" value="1"/>
</dbReference>
<feature type="compositionally biased region" description="Low complexity" evidence="3">
    <location>
        <begin position="1240"/>
        <end position="1258"/>
    </location>
</feature>
<evidence type="ECO:0000256" key="2">
    <source>
        <dbReference type="PROSITE-ProRule" id="PRU00168"/>
    </source>
</evidence>
<name>A0A8H5H444_9AGAR</name>
<dbReference type="GO" id="GO:0005886">
    <property type="term" value="C:plasma membrane"/>
    <property type="evidence" value="ECO:0007669"/>
    <property type="project" value="TreeGrafter"/>
</dbReference>
<dbReference type="InterPro" id="IPR008937">
    <property type="entry name" value="Ras-like_GEF"/>
</dbReference>
<dbReference type="Pfam" id="PF00618">
    <property type="entry name" value="RasGEF_N"/>
    <property type="match status" value="1"/>
</dbReference>
<accession>A0A8H5H444</accession>
<dbReference type="Pfam" id="PF00617">
    <property type="entry name" value="RasGEF"/>
    <property type="match status" value="1"/>
</dbReference>
<feature type="domain" description="N-terminal Ras-GEF" evidence="5">
    <location>
        <begin position="537"/>
        <end position="662"/>
    </location>
</feature>